<dbReference type="Proteomes" id="UP001258945">
    <property type="component" value="Unassembled WGS sequence"/>
</dbReference>
<evidence type="ECO:0000313" key="3">
    <source>
        <dbReference type="Proteomes" id="UP001258945"/>
    </source>
</evidence>
<keyword evidence="3" id="KW-1185">Reference proteome</keyword>
<feature type="region of interest" description="Disordered" evidence="1">
    <location>
        <begin position="244"/>
        <end position="282"/>
    </location>
</feature>
<feature type="compositionally biased region" description="Low complexity" evidence="1">
    <location>
        <begin position="252"/>
        <end position="262"/>
    </location>
</feature>
<proteinExistence type="predicted"/>
<evidence type="ECO:0000313" key="2">
    <source>
        <dbReference type="EMBL" id="MDT8331801.1"/>
    </source>
</evidence>
<feature type="region of interest" description="Disordered" evidence="1">
    <location>
        <begin position="14"/>
        <end position="33"/>
    </location>
</feature>
<dbReference type="EMBL" id="JAVVDO010000018">
    <property type="protein sequence ID" value="MDT8331801.1"/>
    <property type="molecule type" value="Genomic_DNA"/>
</dbReference>
<organism evidence="2 3">
    <name type="scientific">Roseomonas gilardii</name>
    <dbReference type="NCBI Taxonomy" id="257708"/>
    <lineage>
        <taxon>Bacteria</taxon>
        <taxon>Pseudomonadati</taxon>
        <taxon>Pseudomonadota</taxon>
        <taxon>Alphaproteobacteria</taxon>
        <taxon>Acetobacterales</taxon>
        <taxon>Roseomonadaceae</taxon>
        <taxon>Roseomonas</taxon>
    </lineage>
</organism>
<accession>A0ABU3MG13</accession>
<gene>
    <name evidence="2" type="ORF">RQ831_12120</name>
</gene>
<feature type="compositionally biased region" description="Basic and acidic residues" evidence="1">
    <location>
        <begin position="20"/>
        <end position="33"/>
    </location>
</feature>
<evidence type="ECO:0008006" key="4">
    <source>
        <dbReference type="Google" id="ProtNLM"/>
    </source>
</evidence>
<protein>
    <recommendedName>
        <fullName evidence="4">DNA-binding protein</fullName>
    </recommendedName>
</protein>
<evidence type="ECO:0000256" key="1">
    <source>
        <dbReference type="SAM" id="MobiDB-lite"/>
    </source>
</evidence>
<feature type="region of interest" description="Disordered" evidence="1">
    <location>
        <begin position="294"/>
        <end position="313"/>
    </location>
</feature>
<reference evidence="2 3" key="1">
    <citation type="journal article" date="2019" name="Microb. Pathog.">
        <title>Comparison of VITEK 2, MALDI-TOF MS, 16S rRNA gene sequencing, and whole-genome sequencing for identification of Roseomonas mucosa.</title>
        <authorList>
            <person name="Rudolph W.W."/>
            <person name="Gunzer F."/>
            <person name="Trauth M."/>
            <person name="Bunk B."/>
            <person name="Bigge R."/>
            <person name="Schrottner P."/>
        </authorList>
    </citation>
    <scope>NUCLEOTIDE SEQUENCE [LARGE SCALE GENOMIC DNA]</scope>
    <source>
        <strain evidence="2 3">DSM 103800</strain>
    </source>
</reference>
<dbReference type="RefSeq" id="WP_314282314.1">
    <property type="nucleotide sequence ID" value="NZ_JAVVDO010000018.1"/>
</dbReference>
<name>A0ABU3MG13_9PROT</name>
<comment type="caution">
    <text evidence="2">The sequence shown here is derived from an EMBL/GenBank/DDBJ whole genome shotgun (WGS) entry which is preliminary data.</text>
</comment>
<sequence>MTSEENSLAITRVALLGRQGDPKGPERDPERLGPTHLRLAVRDCVLDGLSVSEAIAALWREDPEIVAFIHDEITLARMDERGVGPTHGRLADMLREAHRPIVGRSDERGLTITEAASRLGIPRPAFVALAEAHGYLELAPFGREKNRRLMSERAIAAGIGWNVDPTRTRSPRLDGHSRATVFAVFAEDRLADVEWSLNWPGIVEATEALPTKKERLTMLLKEQEHLPDTVIASLAGMERRTVAKARKTPSGEAEAPLCAEEAAPLKDHRQPTSPWSTPGNLKPIPGGLLEWVLRRDKTPLRRPPATPESRLAA</sequence>